<evidence type="ECO:0000256" key="1">
    <source>
        <dbReference type="SAM" id="MobiDB-lite"/>
    </source>
</evidence>
<dbReference type="EMBL" id="VRMN01000002">
    <property type="protein sequence ID" value="KAA8497104.1"/>
    <property type="molecule type" value="Genomic_DNA"/>
</dbReference>
<keyword evidence="6" id="KW-1185">Reference proteome</keyword>
<keyword evidence="2" id="KW-1133">Transmembrane helix</keyword>
<accession>A0A5J4Z2F4</accession>
<dbReference type="InterPro" id="IPR005804">
    <property type="entry name" value="FA_desaturase_dom"/>
</dbReference>
<dbReference type="InterPro" id="IPR013866">
    <property type="entry name" value="Sphingolipid_d4-desaturase_N"/>
</dbReference>
<feature type="region of interest" description="Disordered" evidence="1">
    <location>
        <begin position="1"/>
        <end position="39"/>
    </location>
</feature>
<dbReference type="Proteomes" id="UP000324585">
    <property type="component" value="Unassembled WGS sequence"/>
</dbReference>
<evidence type="ECO:0000313" key="6">
    <source>
        <dbReference type="Proteomes" id="UP000324585"/>
    </source>
</evidence>
<dbReference type="GO" id="GO:0004497">
    <property type="term" value="F:monooxygenase activity"/>
    <property type="evidence" value="ECO:0007669"/>
    <property type="project" value="UniProtKB-KW"/>
</dbReference>
<evidence type="ECO:0000256" key="2">
    <source>
        <dbReference type="SAM" id="Phobius"/>
    </source>
</evidence>
<evidence type="ECO:0000259" key="4">
    <source>
        <dbReference type="Pfam" id="PF08557"/>
    </source>
</evidence>
<feature type="domain" description="Sphingolipid delta4-desaturase N-terminal" evidence="4">
    <location>
        <begin position="34"/>
        <end position="56"/>
    </location>
</feature>
<dbReference type="GO" id="GO:0046513">
    <property type="term" value="P:ceramide biosynthetic process"/>
    <property type="evidence" value="ECO:0007669"/>
    <property type="project" value="TreeGrafter"/>
</dbReference>
<keyword evidence="2" id="KW-0812">Transmembrane</keyword>
<keyword evidence="5" id="KW-0560">Oxidoreductase</keyword>
<dbReference type="Pfam" id="PF08557">
    <property type="entry name" value="Lipid_DES"/>
    <property type="match status" value="1"/>
</dbReference>
<proteinExistence type="predicted"/>
<feature type="compositionally biased region" description="Basic and acidic residues" evidence="1">
    <location>
        <begin position="20"/>
        <end position="32"/>
    </location>
</feature>
<feature type="transmembrane region" description="Helical" evidence="2">
    <location>
        <begin position="55"/>
        <end position="79"/>
    </location>
</feature>
<comment type="caution">
    <text evidence="5">The sequence shown here is derived from an EMBL/GenBank/DDBJ whole genome shotgun (WGS) entry which is preliminary data.</text>
</comment>
<dbReference type="GO" id="GO:0016020">
    <property type="term" value="C:membrane"/>
    <property type="evidence" value="ECO:0007669"/>
    <property type="project" value="GOC"/>
</dbReference>
<dbReference type="Pfam" id="PF00487">
    <property type="entry name" value="FA_desaturase"/>
    <property type="match status" value="1"/>
</dbReference>
<dbReference type="OMA" id="GATCNQN"/>
<reference evidence="6" key="1">
    <citation type="journal article" date="2019" name="Nat. Commun.">
        <title>Expansion of phycobilisome linker gene families in mesophilic red algae.</title>
        <authorList>
            <person name="Lee J."/>
            <person name="Kim D."/>
            <person name="Bhattacharya D."/>
            <person name="Yoon H.S."/>
        </authorList>
    </citation>
    <scope>NUCLEOTIDE SEQUENCE [LARGE SCALE GENOMIC DNA]</scope>
    <source>
        <strain evidence="6">CCMP 1328</strain>
    </source>
</reference>
<protein>
    <submittedName>
        <fullName evidence="5">Putative sphingolipid delta(4)-desaturase/C4-monooxygenase</fullName>
    </submittedName>
</protein>
<feature type="compositionally biased region" description="Basic and acidic residues" evidence="1">
    <location>
        <begin position="1"/>
        <end position="13"/>
    </location>
</feature>
<feature type="transmembrane region" description="Helical" evidence="2">
    <location>
        <begin position="85"/>
        <end position="107"/>
    </location>
</feature>
<organism evidence="5 6">
    <name type="scientific">Porphyridium purpureum</name>
    <name type="common">Red alga</name>
    <name type="synonym">Porphyridium cruentum</name>
    <dbReference type="NCBI Taxonomy" id="35688"/>
    <lineage>
        <taxon>Eukaryota</taxon>
        <taxon>Rhodophyta</taxon>
        <taxon>Bangiophyceae</taxon>
        <taxon>Porphyridiales</taxon>
        <taxon>Porphyridiaceae</taxon>
        <taxon>Porphyridium</taxon>
    </lineage>
</organism>
<gene>
    <name evidence="5" type="ORF">FVE85_0833</name>
</gene>
<evidence type="ECO:0000313" key="5">
    <source>
        <dbReference type="EMBL" id="KAA8497104.1"/>
    </source>
</evidence>
<evidence type="ECO:0000259" key="3">
    <source>
        <dbReference type="Pfam" id="PF00487"/>
    </source>
</evidence>
<feature type="transmembrane region" description="Helical" evidence="2">
    <location>
        <begin position="206"/>
        <end position="223"/>
    </location>
</feature>
<sequence>MVAHVEERAEMAKDSVVLSTEKEESAAAEESRRKHPHAVRRAEIMGKHPEIAQYVGTYVWSALYIVALVLAQYALAIGAATRLPWYAWMAVAYGVGAVIDHAMWVLIHDATHNLIFQSVTLNRIAVCVANSIHVLPSGMLFRYYHILHHIELNKIDKDPDVPASWEAKFVGNSPFRKALWLGLFFVFQSVRMVFYSYRVPAGMEMFWIALNWLTCIMPALVIYEKFGAAPVLFLVFASISSVGLHPLGARWIQEHYPTQPFQSTYSYYGVGNKVAFNIGFHNEHHDFPSVPYVWLPEVKKAAPEYYNTLFAYSSYTRLLFDFILNREWSLIHRWETEQLLEAAELKQQQLGEGEKQKLKSN</sequence>
<dbReference type="PANTHER" id="PTHR12879">
    <property type="entry name" value="SPHINGOLIPID DELTA 4 DESATURASE/C-4 HYDROXYLASE PROTEIN DES2"/>
    <property type="match status" value="1"/>
</dbReference>
<dbReference type="OrthoDB" id="200948at2759"/>
<keyword evidence="2" id="KW-0472">Membrane</keyword>
<feature type="transmembrane region" description="Helical" evidence="2">
    <location>
        <begin position="178"/>
        <end position="194"/>
    </location>
</feature>
<feature type="transmembrane region" description="Helical" evidence="2">
    <location>
        <begin position="229"/>
        <end position="247"/>
    </location>
</feature>
<dbReference type="AlphaFoldDB" id="A0A5J4Z2F4"/>
<feature type="domain" description="Fatty acid desaturase" evidence="3">
    <location>
        <begin position="87"/>
        <end position="307"/>
    </location>
</feature>
<name>A0A5J4Z2F4_PORPP</name>
<dbReference type="GO" id="GO:0042284">
    <property type="term" value="F:sphingolipid delta-4 desaturase activity"/>
    <property type="evidence" value="ECO:0007669"/>
    <property type="project" value="TreeGrafter"/>
</dbReference>
<keyword evidence="5" id="KW-0503">Monooxygenase</keyword>
<dbReference type="PANTHER" id="PTHR12879:SF8">
    <property type="entry name" value="SPHINGOLIPID DELTA(4)-DESATURASE DES1"/>
    <property type="match status" value="1"/>
</dbReference>